<evidence type="ECO:0000313" key="1">
    <source>
        <dbReference type="EMBL" id="RCN51075.1"/>
    </source>
</evidence>
<reference evidence="1 2" key="1">
    <citation type="submission" date="2014-10" db="EMBL/GenBank/DDBJ databases">
        <title>Draft genome of the hookworm Ancylostoma caninum.</title>
        <authorList>
            <person name="Mitreva M."/>
        </authorList>
    </citation>
    <scope>NUCLEOTIDE SEQUENCE [LARGE SCALE GENOMIC DNA]</scope>
    <source>
        <strain evidence="1 2">Baltimore</strain>
    </source>
</reference>
<accession>A0A368H732</accession>
<evidence type="ECO:0000313" key="2">
    <source>
        <dbReference type="Proteomes" id="UP000252519"/>
    </source>
</evidence>
<protein>
    <submittedName>
        <fullName evidence="1">Uncharacterized protein</fullName>
    </submittedName>
</protein>
<sequence>MKHGPLQEVHPNSLPVTRSALSNYPRKPLPVLMEHASAAVIPWIDNTVNRFSLLFIDENNNAAASTTGDTDRLYASTGNGSSGVCVSQSPKLTEDTVAKKNPVKKVVGLLKTICTTHFP</sequence>
<name>A0A368H732_ANCCA</name>
<dbReference type="EMBL" id="JOJR01000017">
    <property type="protein sequence ID" value="RCN51075.1"/>
    <property type="molecule type" value="Genomic_DNA"/>
</dbReference>
<dbReference type="AlphaFoldDB" id="A0A368H732"/>
<keyword evidence="2" id="KW-1185">Reference proteome</keyword>
<dbReference type="Proteomes" id="UP000252519">
    <property type="component" value="Unassembled WGS sequence"/>
</dbReference>
<gene>
    <name evidence="1" type="ORF">ANCCAN_02862</name>
</gene>
<organism evidence="1 2">
    <name type="scientific">Ancylostoma caninum</name>
    <name type="common">Dog hookworm</name>
    <dbReference type="NCBI Taxonomy" id="29170"/>
    <lineage>
        <taxon>Eukaryota</taxon>
        <taxon>Metazoa</taxon>
        <taxon>Ecdysozoa</taxon>
        <taxon>Nematoda</taxon>
        <taxon>Chromadorea</taxon>
        <taxon>Rhabditida</taxon>
        <taxon>Rhabditina</taxon>
        <taxon>Rhabditomorpha</taxon>
        <taxon>Strongyloidea</taxon>
        <taxon>Ancylostomatidae</taxon>
        <taxon>Ancylostomatinae</taxon>
        <taxon>Ancylostoma</taxon>
    </lineage>
</organism>
<comment type="caution">
    <text evidence="1">The sequence shown here is derived from an EMBL/GenBank/DDBJ whole genome shotgun (WGS) entry which is preliminary data.</text>
</comment>
<proteinExistence type="predicted"/>